<organism evidence="1 2">
    <name type="scientific">Qipengyuania citrea LAMA 915</name>
    <dbReference type="NCBI Taxonomy" id="1306953"/>
    <lineage>
        <taxon>Bacteria</taxon>
        <taxon>Pseudomonadati</taxon>
        <taxon>Pseudomonadota</taxon>
        <taxon>Alphaproteobacteria</taxon>
        <taxon>Sphingomonadales</taxon>
        <taxon>Erythrobacteraceae</taxon>
        <taxon>Qipengyuania</taxon>
    </lineage>
</organism>
<protein>
    <submittedName>
        <fullName evidence="1">Uncharacterized protein</fullName>
    </submittedName>
</protein>
<dbReference type="EMBL" id="JYNE01000025">
    <property type="protein sequence ID" value="KNH01956.1"/>
    <property type="molecule type" value="Genomic_DNA"/>
</dbReference>
<dbReference type="STRING" id="1306953.J121_156"/>
<sequence>MGMMANFPNRFEARAERRNWFARKDAEALLDWVEDCGHRFIGLEVAQKQDDGTWTLLADSLDLSRQTENFEAIRMGRVFLSEYDGEGRMFEPVWQDRAR</sequence>
<reference evidence="1" key="1">
    <citation type="submission" date="2015-02" db="EMBL/GenBank/DDBJ databases">
        <authorList>
            <person name="Chooi Y.-H."/>
        </authorList>
    </citation>
    <scope>NUCLEOTIDE SEQUENCE [LARGE SCALE GENOMIC DNA]</scope>
    <source>
        <strain evidence="1">LAMA 915</strain>
    </source>
</reference>
<gene>
    <name evidence="1" type="ORF">J121_156</name>
</gene>
<proteinExistence type="predicted"/>
<dbReference type="PATRIC" id="fig|1306953.7.peg.159"/>
<evidence type="ECO:0000313" key="1">
    <source>
        <dbReference type="EMBL" id="KNH01956.1"/>
    </source>
</evidence>
<name>A0A0L1KDG4_9SPHN</name>
<dbReference type="Proteomes" id="UP000037446">
    <property type="component" value="Unassembled WGS sequence"/>
</dbReference>
<comment type="caution">
    <text evidence="1">The sequence shown here is derived from an EMBL/GenBank/DDBJ whole genome shotgun (WGS) entry which is preliminary data.</text>
</comment>
<dbReference type="AlphaFoldDB" id="A0A0L1KDG4"/>
<accession>A0A0L1KDG4</accession>
<dbReference type="RefSeq" id="WP_050600644.1">
    <property type="nucleotide sequence ID" value="NZ_JYNE01000025.1"/>
</dbReference>
<evidence type="ECO:0000313" key="2">
    <source>
        <dbReference type="Proteomes" id="UP000037446"/>
    </source>
</evidence>